<sequence length="163" mass="18799">MYLNFQNTPNGRNNQNYIRHGQNEAAATQDTEESDSENESSILTLDTKLTQIAYEDVMQWVEELNKSKQWKKLATKMKLNYQTVKDLEKEEEPVDAFFHQHCSNLTIKRFLNYLTKAGLTSVLAMVRNRIDERYDSSGVQQTPLQEEGNNAPVPAELSNDTHE</sequence>
<dbReference type="SUPFAM" id="SSF47986">
    <property type="entry name" value="DEATH domain"/>
    <property type="match status" value="1"/>
</dbReference>
<protein>
    <recommendedName>
        <fullName evidence="4">Death domain-containing protein</fullName>
    </recommendedName>
</protein>
<dbReference type="AlphaFoldDB" id="A0A8S3R4F7"/>
<dbReference type="InterPro" id="IPR011029">
    <property type="entry name" value="DEATH-like_dom_sf"/>
</dbReference>
<accession>A0A8S3R4F7</accession>
<dbReference type="Gene3D" id="1.10.533.10">
    <property type="entry name" value="Death Domain, Fas"/>
    <property type="match status" value="1"/>
</dbReference>
<comment type="caution">
    <text evidence="2">The sequence shown here is derived from an EMBL/GenBank/DDBJ whole genome shotgun (WGS) entry which is preliminary data.</text>
</comment>
<evidence type="ECO:0008006" key="4">
    <source>
        <dbReference type="Google" id="ProtNLM"/>
    </source>
</evidence>
<feature type="region of interest" description="Disordered" evidence="1">
    <location>
        <begin position="136"/>
        <end position="163"/>
    </location>
</feature>
<name>A0A8S3R4F7_MYTED</name>
<keyword evidence="3" id="KW-1185">Reference proteome</keyword>
<dbReference type="EMBL" id="CAJPWZ010000901">
    <property type="protein sequence ID" value="CAG2202903.1"/>
    <property type="molecule type" value="Genomic_DNA"/>
</dbReference>
<evidence type="ECO:0000256" key="1">
    <source>
        <dbReference type="SAM" id="MobiDB-lite"/>
    </source>
</evidence>
<dbReference type="OrthoDB" id="10310988at2759"/>
<feature type="compositionally biased region" description="Polar residues" evidence="1">
    <location>
        <begin position="137"/>
        <end position="148"/>
    </location>
</feature>
<evidence type="ECO:0000313" key="2">
    <source>
        <dbReference type="EMBL" id="CAG2202903.1"/>
    </source>
</evidence>
<proteinExistence type="predicted"/>
<reference evidence="2" key="1">
    <citation type="submission" date="2021-03" db="EMBL/GenBank/DDBJ databases">
        <authorList>
            <person name="Bekaert M."/>
        </authorList>
    </citation>
    <scope>NUCLEOTIDE SEQUENCE</scope>
</reference>
<gene>
    <name evidence="2" type="ORF">MEDL_17428</name>
</gene>
<dbReference type="Proteomes" id="UP000683360">
    <property type="component" value="Unassembled WGS sequence"/>
</dbReference>
<evidence type="ECO:0000313" key="3">
    <source>
        <dbReference type="Proteomes" id="UP000683360"/>
    </source>
</evidence>
<organism evidence="2 3">
    <name type="scientific">Mytilus edulis</name>
    <name type="common">Blue mussel</name>
    <dbReference type="NCBI Taxonomy" id="6550"/>
    <lineage>
        <taxon>Eukaryota</taxon>
        <taxon>Metazoa</taxon>
        <taxon>Spiralia</taxon>
        <taxon>Lophotrochozoa</taxon>
        <taxon>Mollusca</taxon>
        <taxon>Bivalvia</taxon>
        <taxon>Autobranchia</taxon>
        <taxon>Pteriomorphia</taxon>
        <taxon>Mytilida</taxon>
        <taxon>Mytiloidea</taxon>
        <taxon>Mytilidae</taxon>
        <taxon>Mytilinae</taxon>
        <taxon>Mytilus</taxon>
    </lineage>
</organism>